<dbReference type="Pfam" id="PF02811">
    <property type="entry name" value="PHP"/>
    <property type="match status" value="1"/>
</dbReference>
<evidence type="ECO:0000259" key="1">
    <source>
        <dbReference type="SMART" id="SM00481"/>
    </source>
</evidence>
<dbReference type="SMART" id="SM00481">
    <property type="entry name" value="POLIIIAc"/>
    <property type="match status" value="1"/>
</dbReference>
<protein>
    <submittedName>
        <fullName evidence="2">PHP domain-containing protein</fullName>
    </submittedName>
</protein>
<dbReference type="InterPro" id="IPR004013">
    <property type="entry name" value="PHP_dom"/>
</dbReference>
<reference evidence="3" key="1">
    <citation type="submission" date="2016-11" db="EMBL/GenBank/DDBJ databases">
        <authorList>
            <person name="Varghese N."/>
            <person name="Submissions S."/>
        </authorList>
    </citation>
    <scope>NUCLEOTIDE SEQUENCE [LARGE SCALE GENOMIC DNA]</scope>
    <source>
        <strain evidence="3">DSM 11003</strain>
    </source>
</reference>
<accession>A0A1M5NZ32</accession>
<dbReference type="InterPro" id="IPR003141">
    <property type="entry name" value="Pol/His_phosphatase_N"/>
</dbReference>
<dbReference type="InterPro" id="IPR052018">
    <property type="entry name" value="PHP_domain"/>
</dbReference>
<dbReference type="EMBL" id="FQWY01000019">
    <property type="protein sequence ID" value="SHG94758.1"/>
    <property type="molecule type" value="Genomic_DNA"/>
</dbReference>
<evidence type="ECO:0000313" key="2">
    <source>
        <dbReference type="EMBL" id="SHG94758.1"/>
    </source>
</evidence>
<dbReference type="InterPro" id="IPR016195">
    <property type="entry name" value="Pol/histidinol_Pase-like"/>
</dbReference>
<dbReference type="OrthoDB" id="9801679at2"/>
<dbReference type="STRING" id="1123382.SAMN02745221_01331"/>
<dbReference type="AlphaFoldDB" id="A0A1M5NZ32"/>
<sequence length="347" mass="40184">MYEYVGNLHIHSVYSDGTGTVAEIAKKAQRAGLDFVVITDHENMRGFKKGEEGYYNKVLVLIGMEINDTCCHYLALNIKEEIENNTLNPQQVIDQVNEQGGIGIIAHPFEKGSPFYARGIAFPWNQWQVKGFQGIEIWNFCSGWKDNLESRLKAIFLLFWPRFCITGPDKEALKKLDFLQGQGEKVAAFGGSDAHNIRFRLGFIPVMVGSYLKTFRSVNMHILLKEKLTGDYKKDKVKIYEALRQGRSWVADDYRRNSRGFSFNLKYEDRTWTMGDEVEYREGMWIEVFTPHKSRVRLIHNGQRVAVSQGRKHVFKSIEKGVYRIEADYMILGCYRPWIYSNSIFLV</sequence>
<name>A0A1M5NZ32_9FIRM</name>
<dbReference type="SUPFAM" id="SSF89550">
    <property type="entry name" value="PHP domain-like"/>
    <property type="match status" value="1"/>
</dbReference>
<dbReference type="Proteomes" id="UP000242329">
    <property type="component" value="Unassembled WGS sequence"/>
</dbReference>
<gene>
    <name evidence="2" type="ORF">SAMN02745221_01331</name>
</gene>
<dbReference type="PANTHER" id="PTHR42924:SF3">
    <property type="entry name" value="POLYMERASE_HISTIDINOL PHOSPHATASE N-TERMINAL DOMAIN-CONTAINING PROTEIN"/>
    <property type="match status" value="1"/>
</dbReference>
<dbReference type="NCBIfam" id="NF038032">
    <property type="entry name" value="CehA_McbA_metalo"/>
    <property type="match status" value="1"/>
</dbReference>
<dbReference type="CDD" id="cd07432">
    <property type="entry name" value="PHP_HisPPase"/>
    <property type="match status" value="1"/>
</dbReference>
<keyword evidence="3" id="KW-1185">Reference proteome</keyword>
<dbReference type="GO" id="GO:0004534">
    <property type="term" value="F:5'-3' RNA exonuclease activity"/>
    <property type="evidence" value="ECO:0007669"/>
    <property type="project" value="TreeGrafter"/>
</dbReference>
<evidence type="ECO:0000313" key="3">
    <source>
        <dbReference type="Proteomes" id="UP000242329"/>
    </source>
</evidence>
<proteinExistence type="predicted"/>
<feature type="domain" description="Polymerase/histidinol phosphatase N-terminal" evidence="1">
    <location>
        <begin position="6"/>
        <end position="70"/>
    </location>
</feature>
<dbReference type="PANTHER" id="PTHR42924">
    <property type="entry name" value="EXONUCLEASE"/>
    <property type="match status" value="1"/>
</dbReference>
<organism evidence="2 3">
    <name type="scientific">Thermosyntropha lipolytica DSM 11003</name>
    <dbReference type="NCBI Taxonomy" id="1123382"/>
    <lineage>
        <taxon>Bacteria</taxon>
        <taxon>Bacillati</taxon>
        <taxon>Bacillota</taxon>
        <taxon>Clostridia</taxon>
        <taxon>Eubacteriales</taxon>
        <taxon>Syntrophomonadaceae</taxon>
        <taxon>Thermosyntropha</taxon>
    </lineage>
</organism>
<dbReference type="GO" id="GO:0035312">
    <property type="term" value="F:5'-3' DNA exonuclease activity"/>
    <property type="evidence" value="ECO:0007669"/>
    <property type="project" value="TreeGrafter"/>
</dbReference>
<dbReference type="RefSeq" id="WP_073091868.1">
    <property type="nucleotide sequence ID" value="NZ_FQWY01000019.1"/>
</dbReference>
<dbReference type="Gene3D" id="3.20.20.140">
    <property type="entry name" value="Metal-dependent hydrolases"/>
    <property type="match status" value="1"/>
</dbReference>